<dbReference type="InterPro" id="IPR003439">
    <property type="entry name" value="ABC_transporter-like_ATP-bd"/>
</dbReference>
<dbReference type="InterPro" id="IPR027417">
    <property type="entry name" value="P-loop_NTPase"/>
</dbReference>
<evidence type="ECO:0000256" key="6">
    <source>
        <dbReference type="ARBA" id="ARBA00023136"/>
    </source>
</evidence>
<dbReference type="NCBIfam" id="NF010061">
    <property type="entry name" value="PRK13538.1"/>
    <property type="match status" value="1"/>
</dbReference>
<dbReference type="InterPro" id="IPR003593">
    <property type="entry name" value="AAA+_ATPase"/>
</dbReference>
<feature type="domain" description="ABC transporter" evidence="7">
    <location>
        <begin position="12"/>
        <end position="218"/>
    </location>
</feature>
<dbReference type="SMART" id="SM00382">
    <property type="entry name" value="AAA"/>
    <property type="match status" value="1"/>
</dbReference>
<keyword evidence="3" id="KW-0201">Cytochrome c-type biogenesis</keyword>
<evidence type="ECO:0000256" key="4">
    <source>
        <dbReference type="ARBA" id="ARBA00022840"/>
    </source>
</evidence>
<keyword evidence="6" id="KW-0472">Membrane</keyword>
<dbReference type="Proteomes" id="UP000714380">
    <property type="component" value="Unassembled WGS sequence"/>
</dbReference>
<dbReference type="SUPFAM" id="SSF52540">
    <property type="entry name" value="P-loop containing nucleoside triphosphate hydrolases"/>
    <property type="match status" value="1"/>
</dbReference>
<keyword evidence="2" id="KW-0547">Nucleotide-binding</keyword>
<keyword evidence="4" id="KW-0067">ATP-binding</keyword>
<evidence type="ECO:0000256" key="3">
    <source>
        <dbReference type="ARBA" id="ARBA00022748"/>
    </source>
</evidence>
<dbReference type="EMBL" id="JAEDAH010000049">
    <property type="protein sequence ID" value="MCA6063957.1"/>
    <property type="molecule type" value="Genomic_DNA"/>
</dbReference>
<evidence type="ECO:0000313" key="9">
    <source>
        <dbReference type="Proteomes" id="UP000714380"/>
    </source>
</evidence>
<dbReference type="NCBIfam" id="TIGR01189">
    <property type="entry name" value="ccmA"/>
    <property type="match status" value="1"/>
</dbReference>
<dbReference type="PROSITE" id="PS50893">
    <property type="entry name" value="ABC_TRANSPORTER_2"/>
    <property type="match status" value="1"/>
</dbReference>
<keyword evidence="1" id="KW-0813">Transport</keyword>
<dbReference type="PANTHER" id="PTHR43499:SF1">
    <property type="entry name" value="ABC TRANSPORTER I FAMILY MEMBER 1"/>
    <property type="match status" value="1"/>
</dbReference>
<accession>A0ABS7ZQI4</accession>
<dbReference type="RefSeq" id="WP_225674463.1">
    <property type="nucleotide sequence ID" value="NZ_JAEDAH010000049.1"/>
</dbReference>
<protein>
    <submittedName>
        <fullName evidence="8">Cytochrome c biogenesis heme-transporting ATPase CcmA</fullName>
    </submittedName>
</protein>
<reference evidence="8 9" key="1">
    <citation type="submission" date="2020-12" db="EMBL/GenBank/DDBJ databases">
        <title>Novel Thalassolituus-related marine hydrocarbonoclastic bacteria mediated algae-derived hydrocarbons mineralization in twilight zone of the northern South China Sea.</title>
        <authorList>
            <person name="Dong C."/>
        </authorList>
    </citation>
    <scope>NUCLEOTIDE SEQUENCE [LARGE SCALE GENOMIC DNA]</scope>
    <source>
        <strain evidence="8 9">IMCC1826</strain>
    </source>
</reference>
<comment type="caution">
    <text evidence="8">The sequence shown here is derived from an EMBL/GenBank/DDBJ whole genome shotgun (WGS) entry which is preliminary data.</text>
</comment>
<name>A0ABS7ZQI4_9GAMM</name>
<evidence type="ECO:0000256" key="2">
    <source>
        <dbReference type="ARBA" id="ARBA00022741"/>
    </source>
</evidence>
<keyword evidence="9" id="KW-1185">Reference proteome</keyword>
<dbReference type="PANTHER" id="PTHR43499">
    <property type="entry name" value="ABC TRANSPORTER I FAMILY MEMBER 1"/>
    <property type="match status" value="1"/>
</dbReference>
<evidence type="ECO:0000256" key="1">
    <source>
        <dbReference type="ARBA" id="ARBA00022448"/>
    </source>
</evidence>
<evidence type="ECO:0000256" key="5">
    <source>
        <dbReference type="ARBA" id="ARBA00022967"/>
    </source>
</evidence>
<keyword evidence="5" id="KW-1278">Translocase</keyword>
<evidence type="ECO:0000259" key="7">
    <source>
        <dbReference type="PROSITE" id="PS50893"/>
    </source>
</evidence>
<sequence length="220" mass="24553">MSFAPDQIKIDLEARQLCCERDDRILFDQLDLRVENGDLLQLAGPNGAGKTTLLRLLAGLNRDYDGELLWHGQPLYDDFSSYAAQRLYQGHLAAVKKALTPIENLRWLVSQWSVDDARLWQALDEVELAGYEETPCQQLSAGQQRRVALARLCIAPAALWILDEPFTALDKSGVAWLEKRIQKHVEAGGAVIITSHHALENIASLKQLDLGQLAMNRGQA</sequence>
<evidence type="ECO:0000313" key="8">
    <source>
        <dbReference type="EMBL" id="MCA6063957.1"/>
    </source>
</evidence>
<dbReference type="InterPro" id="IPR005895">
    <property type="entry name" value="ABC_transptr_haem_export_CcmA"/>
</dbReference>
<proteinExistence type="predicted"/>
<dbReference type="Pfam" id="PF00005">
    <property type="entry name" value="ABC_tran"/>
    <property type="match status" value="1"/>
</dbReference>
<organism evidence="8 9">
    <name type="scientific">Thalassolituus marinus</name>
    <dbReference type="NCBI Taxonomy" id="671053"/>
    <lineage>
        <taxon>Bacteria</taxon>
        <taxon>Pseudomonadati</taxon>
        <taxon>Pseudomonadota</taxon>
        <taxon>Gammaproteobacteria</taxon>
        <taxon>Oceanospirillales</taxon>
        <taxon>Oceanospirillaceae</taxon>
        <taxon>Thalassolituus</taxon>
    </lineage>
</organism>
<gene>
    <name evidence="8" type="primary">ccmA</name>
    <name evidence="8" type="ORF">I9W95_10085</name>
</gene>
<dbReference type="Gene3D" id="3.40.50.300">
    <property type="entry name" value="P-loop containing nucleotide triphosphate hydrolases"/>
    <property type="match status" value="1"/>
</dbReference>